<gene>
    <name evidence="1" type="ORF">PFLCHA0_c30410</name>
</gene>
<dbReference type="Proteomes" id="UP000013940">
    <property type="component" value="Chromosome"/>
</dbReference>
<evidence type="ECO:0000313" key="1">
    <source>
        <dbReference type="EMBL" id="AGL84811.1"/>
    </source>
</evidence>
<dbReference type="AlphaFoldDB" id="A0A2C9EMF8"/>
<dbReference type="EMBL" id="CP003190">
    <property type="protein sequence ID" value="AGL84811.1"/>
    <property type="molecule type" value="Genomic_DNA"/>
</dbReference>
<accession>A0A2C9EMF8</accession>
<reference evidence="2" key="1">
    <citation type="journal article" date="2014" name="Genome Announc.">
        <title>Full-genome sequence of the plant growth-promoting bacterium Pseudomonas protegens CHA0.</title>
        <authorList>
            <person name="Jousset A."/>
            <person name="Schuldes J."/>
            <person name="Keel C."/>
            <person name="Maurhofer M."/>
            <person name="Daniel R."/>
            <person name="Scheu S."/>
            <person name="Thuermer A."/>
        </authorList>
    </citation>
    <scope>NUCLEOTIDE SEQUENCE [LARGE SCALE GENOMIC DNA]</scope>
    <source>
        <strain evidence="2">DSM 19095 / LMG 27888 / CFBP 6595 / CHA0</strain>
    </source>
</reference>
<name>A0A2C9EMF8_PSEPH</name>
<dbReference type="KEGG" id="pprc:PFLCHA0_c30410"/>
<evidence type="ECO:0000313" key="2">
    <source>
        <dbReference type="Proteomes" id="UP000013940"/>
    </source>
</evidence>
<protein>
    <submittedName>
        <fullName evidence="1">Uncharacterized protein</fullName>
    </submittedName>
</protein>
<organism evidence="1 2">
    <name type="scientific">Pseudomonas protegens (strain DSM 19095 / LMG 27888 / CFBP 6595 / CHA0)</name>
    <dbReference type="NCBI Taxonomy" id="1124983"/>
    <lineage>
        <taxon>Bacteria</taxon>
        <taxon>Pseudomonadati</taxon>
        <taxon>Pseudomonadota</taxon>
        <taxon>Gammaproteobacteria</taxon>
        <taxon>Pseudomonadales</taxon>
        <taxon>Pseudomonadaceae</taxon>
        <taxon>Pseudomonas</taxon>
    </lineage>
</organism>
<proteinExistence type="predicted"/>
<dbReference type="HOGENOM" id="CLU_3102782_0_0_6"/>
<sequence>MTANFRAQLFDATDNHFDFLPNIPINTVISGMKYNLCCESFAWRIIKLERQ</sequence>